<dbReference type="Gramene" id="TraesARI4A03G02097010.1">
    <property type="protein sequence ID" value="TraesARI4A03G02097010.1.CDS1"/>
    <property type="gene ID" value="TraesARI4A03G02097010"/>
</dbReference>
<dbReference type="AlphaFoldDB" id="A0A3B6HRL8"/>
<evidence type="ECO:0000256" key="1">
    <source>
        <dbReference type="SAM" id="Phobius"/>
    </source>
</evidence>
<sequence>MVLALLSHMVFGPLPPVLCGLSFRESNDGENKMMRCFARLHCAACARDVHVYRRAMTYFKTLIYYLTIAASLSGISYVADVLITRLLKHFGTIDLGGALAPHASLGLLFSHLGHAHTSA</sequence>
<keyword evidence="1" id="KW-1133">Transmembrane helix</keyword>
<evidence type="ECO:0000256" key="2">
    <source>
        <dbReference type="SAM" id="SignalP"/>
    </source>
</evidence>
<feature type="signal peptide" evidence="2">
    <location>
        <begin position="1"/>
        <end position="19"/>
    </location>
</feature>
<dbReference type="EnsemblPlants" id="TraesCS4A02G141900.1">
    <property type="protein sequence ID" value="TraesCS4A02G141900.1.cds1"/>
    <property type="gene ID" value="TraesCS4A02G141900"/>
</dbReference>
<name>A0A3B6HRL8_WHEAT</name>
<dbReference type="Gramene" id="TraesJUL4A03G02079890.1">
    <property type="protein sequence ID" value="TraesJUL4A03G02079890.1.CDS1"/>
    <property type="gene ID" value="TraesJUL4A03G02079890"/>
</dbReference>
<dbReference type="Gramene" id="TraesMAC4A03G02060880.1">
    <property type="protein sequence ID" value="TraesMAC4A03G02060880.1.CDS1"/>
    <property type="gene ID" value="TraesMAC4A03G02060880"/>
</dbReference>
<evidence type="ECO:0000313" key="3">
    <source>
        <dbReference type="EnsemblPlants" id="TraesCS4A02G141900.1.cds1"/>
    </source>
</evidence>
<proteinExistence type="predicted"/>
<feature type="chain" id="PRO_5043174931" description="ABC transmembrane type-1 domain-containing protein" evidence="2">
    <location>
        <begin position="20"/>
        <end position="119"/>
    </location>
</feature>
<reference evidence="3" key="2">
    <citation type="submission" date="2018-10" db="UniProtKB">
        <authorList>
            <consortium name="EnsemblPlants"/>
        </authorList>
    </citation>
    <scope>IDENTIFICATION</scope>
</reference>
<dbReference type="PANTHER" id="PTHR38937">
    <property type="entry name" value="MEMBRANE PROTEIN OF ER BODY-LIKE PROTEIN"/>
    <property type="match status" value="1"/>
</dbReference>
<evidence type="ECO:0008006" key="5">
    <source>
        <dbReference type="Google" id="ProtNLM"/>
    </source>
</evidence>
<reference evidence="3" key="1">
    <citation type="submission" date="2018-08" db="EMBL/GenBank/DDBJ databases">
        <authorList>
            <person name="Rossello M."/>
        </authorList>
    </citation>
    <scope>NUCLEOTIDE SEQUENCE [LARGE SCALE GENOMIC DNA]</scope>
    <source>
        <strain evidence="3">cv. Chinese Spring</strain>
    </source>
</reference>
<dbReference type="Gramene" id="TraesCLE_scaffold_019475_01G000200.1">
    <property type="protein sequence ID" value="TraesCLE_scaffold_019475_01G000200.1"/>
    <property type="gene ID" value="TraesCLE_scaffold_019475_01G000200"/>
</dbReference>
<keyword evidence="2" id="KW-0732">Signal</keyword>
<evidence type="ECO:0000313" key="4">
    <source>
        <dbReference type="Proteomes" id="UP000019116"/>
    </source>
</evidence>
<protein>
    <recommendedName>
        <fullName evidence="5">ABC transmembrane type-1 domain-containing protein</fullName>
    </recommendedName>
</protein>
<dbReference type="PANTHER" id="PTHR38937:SF2">
    <property type="entry name" value="MEMBRANE PROTEIN OF ER BODY-LIKE PROTEIN ISOFORM X1"/>
    <property type="match status" value="1"/>
</dbReference>
<dbReference type="Gramene" id="TraesLDM4A03G02059720.1">
    <property type="protein sequence ID" value="TraesLDM4A03G02059720.1.CDS1"/>
    <property type="gene ID" value="TraesLDM4A03G02059720"/>
</dbReference>
<feature type="transmembrane region" description="Helical" evidence="1">
    <location>
        <begin position="62"/>
        <end position="83"/>
    </location>
</feature>
<accession>A0A3B6HRL8</accession>
<dbReference type="Proteomes" id="UP000019116">
    <property type="component" value="Chromosome 4A"/>
</dbReference>
<dbReference type="OrthoDB" id="1924921at2759"/>
<dbReference type="InterPro" id="IPR052843">
    <property type="entry name" value="ER_body_metal_sequester"/>
</dbReference>
<keyword evidence="1" id="KW-0812">Transmembrane</keyword>
<dbReference type="Gramene" id="TraesLAC4A03G02014720.1">
    <property type="protein sequence ID" value="TraesLAC4A03G02014720.1.CDS1"/>
    <property type="gene ID" value="TraesLAC4A03G02014720"/>
</dbReference>
<dbReference type="Gramene" id="TraesCS4A03G0319600.1">
    <property type="protein sequence ID" value="TraesCS4A03G0319600.1.CDS1"/>
    <property type="gene ID" value="TraesCS4A03G0319600"/>
</dbReference>
<keyword evidence="4" id="KW-1185">Reference proteome</keyword>
<organism evidence="3">
    <name type="scientific">Triticum aestivum</name>
    <name type="common">Wheat</name>
    <dbReference type="NCBI Taxonomy" id="4565"/>
    <lineage>
        <taxon>Eukaryota</taxon>
        <taxon>Viridiplantae</taxon>
        <taxon>Streptophyta</taxon>
        <taxon>Embryophyta</taxon>
        <taxon>Tracheophyta</taxon>
        <taxon>Spermatophyta</taxon>
        <taxon>Magnoliopsida</taxon>
        <taxon>Liliopsida</taxon>
        <taxon>Poales</taxon>
        <taxon>Poaceae</taxon>
        <taxon>BOP clade</taxon>
        <taxon>Pooideae</taxon>
        <taxon>Triticodae</taxon>
        <taxon>Triticeae</taxon>
        <taxon>Triticinae</taxon>
        <taxon>Triticum</taxon>
    </lineage>
</organism>
<dbReference type="STRING" id="4565.A0A3B6HRL8"/>
<dbReference type="Gramene" id="TraesCAD_scaffold_014311_01G000200.1">
    <property type="protein sequence ID" value="TraesCAD_scaffold_014311_01G000200.1"/>
    <property type="gene ID" value="TraesCAD_scaffold_014311_01G000200"/>
</dbReference>
<dbReference type="Gramene" id="TraesSYM4A03G02087010.1">
    <property type="protein sequence ID" value="TraesSYM4A03G02087010.1.CDS1"/>
    <property type="gene ID" value="TraesSYM4A03G02087010"/>
</dbReference>
<dbReference type="Gramene" id="TraesCS4A02G141900.1">
    <property type="protein sequence ID" value="TraesCS4A02G141900.1.cds1"/>
    <property type="gene ID" value="TraesCS4A02G141900"/>
</dbReference>
<dbReference type="Gramene" id="TraesWEE_scaffold_001604_01G000200.1">
    <property type="protein sequence ID" value="TraesWEE_scaffold_001604_01G000200.1"/>
    <property type="gene ID" value="TraesWEE_scaffold_001604_01G000200"/>
</dbReference>
<dbReference type="Gramene" id="TraesROB_scaffold_002311_01G000200.1">
    <property type="protein sequence ID" value="TraesROB_scaffold_002311_01G000200.1"/>
    <property type="gene ID" value="TraesROB_scaffold_002311_01G000200"/>
</dbReference>
<keyword evidence="1" id="KW-0472">Membrane</keyword>
<dbReference type="Gramene" id="TraesJAG4A03G02066710.1">
    <property type="protein sequence ID" value="TraesJAG4A03G02066710.1.CDS1"/>
    <property type="gene ID" value="TraesJAG4A03G02066710"/>
</dbReference>